<dbReference type="GO" id="GO:0005829">
    <property type="term" value="C:cytosol"/>
    <property type="evidence" value="ECO:0007669"/>
    <property type="project" value="TreeGrafter"/>
</dbReference>
<dbReference type="AlphaFoldDB" id="A0A2K8N6H8"/>
<comment type="catalytic activity">
    <reaction evidence="11 12">
        <text>L-aspartate 4-semialdehyde + pyruvate = (2S,4S)-4-hydroxy-2,3,4,5-tetrahydrodipicolinate + H2O + H(+)</text>
        <dbReference type="Rhea" id="RHEA:34171"/>
        <dbReference type="ChEBI" id="CHEBI:15361"/>
        <dbReference type="ChEBI" id="CHEBI:15377"/>
        <dbReference type="ChEBI" id="CHEBI:15378"/>
        <dbReference type="ChEBI" id="CHEBI:67139"/>
        <dbReference type="ChEBI" id="CHEBI:537519"/>
        <dbReference type="EC" id="4.3.3.7"/>
    </reaction>
</comment>
<comment type="subunit">
    <text evidence="12">Homotetramer; dimer of dimers.</text>
</comment>
<comment type="similarity">
    <text evidence="3 12 13">Belongs to the DapA family.</text>
</comment>
<dbReference type="OrthoDB" id="9782828at2"/>
<evidence type="ECO:0000256" key="14">
    <source>
        <dbReference type="PIRSR" id="PIRSR001365-1"/>
    </source>
</evidence>
<dbReference type="InterPro" id="IPR005263">
    <property type="entry name" value="DapA"/>
</dbReference>
<feature type="binding site" evidence="12 15">
    <location>
        <position position="210"/>
    </location>
    <ligand>
        <name>pyruvate</name>
        <dbReference type="ChEBI" id="CHEBI:15361"/>
    </ligand>
</feature>
<evidence type="ECO:0000256" key="6">
    <source>
        <dbReference type="ARBA" id="ARBA00022605"/>
    </source>
</evidence>
<dbReference type="InterPro" id="IPR013785">
    <property type="entry name" value="Aldolase_TIM"/>
</dbReference>
<dbReference type="InterPro" id="IPR002220">
    <property type="entry name" value="DapA-like"/>
</dbReference>
<evidence type="ECO:0000256" key="9">
    <source>
        <dbReference type="ARBA" id="ARBA00023239"/>
    </source>
</evidence>
<comment type="subcellular location">
    <subcellularLocation>
        <location evidence="12">Cytoplasm</location>
    </subcellularLocation>
</comment>
<keyword evidence="10 12" id="KW-0704">Schiff base</keyword>
<evidence type="ECO:0000256" key="3">
    <source>
        <dbReference type="ARBA" id="ARBA00007592"/>
    </source>
</evidence>
<evidence type="ECO:0000256" key="2">
    <source>
        <dbReference type="ARBA" id="ARBA00005120"/>
    </source>
</evidence>
<feature type="binding site" evidence="12 15">
    <location>
        <position position="51"/>
    </location>
    <ligand>
        <name>pyruvate</name>
        <dbReference type="ChEBI" id="CHEBI:15361"/>
    </ligand>
</feature>
<keyword evidence="7 12" id="KW-0220">Diaminopimelate biosynthesis</keyword>
<dbReference type="PIRSF" id="PIRSF001365">
    <property type="entry name" value="DHDPS"/>
    <property type="match status" value="1"/>
</dbReference>
<dbReference type="UniPathway" id="UPA00034">
    <property type="reaction ID" value="UER00017"/>
</dbReference>
<dbReference type="CDD" id="cd00950">
    <property type="entry name" value="DHDPS"/>
    <property type="match status" value="1"/>
</dbReference>
<sequence length="305" mass="33930">MSTDIDRLKGSIVPLVTPFDEEGRFDEKTFQRLIDFQIESGSHGISCTGTTGEPSSLSLEEREYVIETAIRHAGGRVPVVPGTGTNNYEETLRLTRHAQRLGADAALVIVPYYNRPSQEGLYRYFRALADEVDIPVIIYNIPGRTAANMEPGTVARLRRESKNIIGIKESNKNFEQVSWVLHLSGRDFLVYSGIETLCYPMLCLGGAGHVSATANLLPGEVARLYDLTAAGRWEEARDLHYQLLELNDVLFVETNPGPLKYAMGLAGMIHPRLRPPLCEPSPENQEKIRTVLAKYGLLAKERSES</sequence>
<evidence type="ECO:0000256" key="4">
    <source>
        <dbReference type="ARBA" id="ARBA00012086"/>
    </source>
</evidence>
<dbReference type="InterPro" id="IPR020625">
    <property type="entry name" value="Schiff_base-form_aldolases_AS"/>
</dbReference>
<accession>A0A2K8N6H8</accession>
<comment type="caution">
    <text evidence="12">Was originally thought to be a dihydrodipicolinate synthase (DHDPS), catalyzing the condensation of (S)-aspartate-beta-semialdehyde [(S)-ASA] and pyruvate to dihydrodipicolinate (DHDP). However, it was shown in E.coli that the product of the enzymatic reaction is not dihydrodipicolinate but in fact (4S)-4-hydroxy-2,3,4,5-tetrahydro-(2S)-dipicolinic acid (HTPA), and that the consecutive dehydration reaction leading to DHDP is not spontaneous but catalyzed by DapB.</text>
</comment>
<reference evidence="17" key="1">
    <citation type="submission" date="2017-11" db="EMBL/GenBank/DDBJ databases">
        <title>Complete Genome Sequence of Kyrpidia sp. Strain EA-1, a thermophilic, hydrogen-oxidizing Bacterium, isolated from the Azores.</title>
        <authorList>
            <person name="Reiner J.E."/>
            <person name="Lapp C.J."/>
            <person name="Bunk B."/>
            <person name="Gescher J."/>
        </authorList>
    </citation>
    <scope>NUCLEOTIDE SEQUENCE [LARGE SCALE GENOMIC DNA]</scope>
    <source>
        <strain evidence="17">EA-1</strain>
    </source>
</reference>
<evidence type="ECO:0000256" key="15">
    <source>
        <dbReference type="PIRSR" id="PIRSR001365-2"/>
    </source>
</evidence>
<dbReference type="EC" id="4.3.3.7" evidence="4 12"/>
<keyword evidence="17" id="KW-1185">Reference proteome</keyword>
<comment type="function">
    <text evidence="1 12">Catalyzes the condensation of (S)-aspartate-beta-semialdehyde [(S)-ASA] and pyruvate to 4-hydroxy-tetrahydrodipicolinate (HTPA).</text>
</comment>
<evidence type="ECO:0000313" key="17">
    <source>
        <dbReference type="Proteomes" id="UP000231932"/>
    </source>
</evidence>
<evidence type="ECO:0000256" key="7">
    <source>
        <dbReference type="ARBA" id="ARBA00022915"/>
    </source>
</evidence>
<protein>
    <recommendedName>
        <fullName evidence="4 12">4-hydroxy-tetrahydrodipicolinate synthase</fullName>
        <shortName evidence="12">HTPA synthase</shortName>
        <ecNumber evidence="4 12">4.3.3.7</ecNumber>
    </recommendedName>
</protein>
<dbReference type="PANTHER" id="PTHR12128:SF66">
    <property type="entry name" value="4-HYDROXY-2-OXOGLUTARATE ALDOLASE, MITOCHONDRIAL"/>
    <property type="match status" value="1"/>
</dbReference>
<dbReference type="PANTHER" id="PTHR12128">
    <property type="entry name" value="DIHYDRODIPICOLINATE SYNTHASE"/>
    <property type="match status" value="1"/>
</dbReference>
<feature type="site" description="Part of a proton relay during catalysis" evidence="12">
    <location>
        <position position="113"/>
    </location>
</feature>
<keyword evidence="5 12" id="KW-0963">Cytoplasm</keyword>
<evidence type="ECO:0000256" key="5">
    <source>
        <dbReference type="ARBA" id="ARBA00022490"/>
    </source>
</evidence>
<evidence type="ECO:0000256" key="13">
    <source>
        <dbReference type="PIRNR" id="PIRNR001365"/>
    </source>
</evidence>
<dbReference type="Proteomes" id="UP000231932">
    <property type="component" value="Chromosome"/>
</dbReference>
<gene>
    <name evidence="12" type="primary">dapA</name>
    <name evidence="16" type="ORF">CVV65_08565</name>
</gene>
<dbReference type="RefSeq" id="WP_100667768.1">
    <property type="nucleotide sequence ID" value="NZ_CP024955.1"/>
</dbReference>
<feature type="active site" description="Schiff-base intermediate with substrate" evidence="12 14">
    <location>
        <position position="168"/>
    </location>
</feature>
<dbReference type="EMBL" id="CP024955">
    <property type="protein sequence ID" value="ATY84969.1"/>
    <property type="molecule type" value="Genomic_DNA"/>
</dbReference>
<feature type="site" description="Part of a proton relay during catalysis" evidence="12">
    <location>
        <position position="50"/>
    </location>
</feature>
<dbReference type="PROSITE" id="PS00666">
    <property type="entry name" value="DHDPS_2"/>
    <property type="match status" value="1"/>
</dbReference>
<evidence type="ECO:0000256" key="8">
    <source>
        <dbReference type="ARBA" id="ARBA00023154"/>
    </source>
</evidence>
<dbReference type="NCBIfam" id="TIGR02313">
    <property type="entry name" value="HpaI-NOT-DapA"/>
    <property type="match status" value="1"/>
</dbReference>
<evidence type="ECO:0000256" key="11">
    <source>
        <dbReference type="ARBA" id="ARBA00047836"/>
    </source>
</evidence>
<dbReference type="SMART" id="SM01130">
    <property type="entry name" value="DHDPS"/>
    <property type="match status" value="1"/>
</dbReference>
<keyword evidence="6 12" id="KW-0028">Amino-acid biosynthesis</keyword>
<dbReference type="PRINTS" id="PR00146">
    <property type="entry name" value="DHPICSNTHASE"/>
</dbReference>
<dbReference type="KEGG" id="kyr:CVV65_08565"/>
<organism evidence="16 17">
    <name type="scientific">Kyrpidia spormannii</name>
    <dbReference type="NCBI Taxonomy" id="2055160"/>
    <lineage>
        <taxon>Bacteria</taxon>
        <taxon>Bacillati</taxon>
        <taxon>Bacillota</taxon>
        <taxon>Bacilli</taxon>
        <taxon>Bacillales</taxon>
        <taxon>Alicyclobacillaceae</taxon>
        <taxon>Kyrpidia</taxon>
    </lineage>
</organism>
<evidence type="ECO:0000256" key="1">
    <source>
        <dbReference type="ARBA" id="ARBA00003294"/>
    </source>
</evidence>
<dbReference type="Gene3D" id="3.20.20.70">
    <property type="entry name" value="Aldolase class I"/>
    <property type="match status" value="1"/>
</dbReference>
<dbReference type="GO" id="GO:0008840">
    <property type="term" value="F:4-hydroxy-tetrahydrodipicolinate synthase activity"/>
    <property type="evidence" value="ECO:0007669"/>
    <property type="project" value="UniProtKB-UniRule"/>
</dbReference>
<dbReference type="NCBIfam" id="TIGR00674">
    <property type="entry name" value="dapA"/>
    <property type="match status" value="1"/>
</dbReference>
<comment type="pathway">
    <text evidence="2 12">Amino-acid biosynthesis; L-lysine biosynthesis via DAP pathway; (S)-tetrahydrodipicolinate from L-aspartate: step 3/4.</text>
</comment>
<dbReference type="HAMAP" id="MF_00418">
    <property type="entry name" value="DapA"/>
    <property type="match status" value="1"/>
</dbReference>
<keyword evidence="8 12" id="KW-0457">Lysine biosynthesis</keyword>
<proteinExistence type="inferred from homology"/>
<dbReference type="Pfam" id="PF00701">
    <property type="entry name" value="DHDPS"/>
    <property type="match status" value="1"/>
</dbReference>
<name>A0A2K8N6H8_9BACL</name>
<dbReference type="SUPFAM" id="SSF51569">
    <property type="entry name" value="Aldolase"/>
    <property type="match status" value="1"/>
</dbReference>
<dbReference type="InterPro" id="IPR012691">
    <property type="entry name" value="HpaI_NOT_DapA"/>
</dbReference>
<dbReference type="GO" id="GO:0009089">
    <property type="term" value="P:lysine biosynthetic process via diaminopimelate"/>
    <property type="evidence" value="ECO:0007669"/>
    <property type="project" value="UniProtKB-UniRule"/>
</dbReference>
<keyword evidence="9 12" id="KW-0456">Lyase</keyword>
<dbReference type="GO" id="GO:0019877">
    <property type="term" value="P:diaminopimelate biosynthetic process"/>
    <property type="evidence" value="ECO:0007669"/>
    <property type="project" value="UniProtKB-UniRule"/>
</dbReference>
<evidence type="ECO:0000256" key="10">
    <source>
        <dbReference type="ARBA" id="ARBA00023270"/>
    </source>
</evidence>
<feature type="active site" description="Proton donor/acceptor" evidence="12 14">
    <location>
        <position position="139"/>
    </location>
</feature>
<evidence type="ECO:0000313" key="16">
    <source>
        <dbReference type="EMBL" id="ATY84969.1"/>
    </source>
</evidence>
<evidence type="ECO:0000256" key="12">
    <source>
        <dbReference type="HAMAP-Rule" id="MF_00418"/>
    </source>
</evidence>